<dbReference type="InterPro" id="IPR023374">
    <property type="entry name" value="AttH-like_dom_sf"/>
</dbReference>
<comment type="caution">
    <text evidence="2">The sequence shown here is derived from an EMBL/GenBank/DDBJ whole genome shotgun (WGS) entry which is preliminary data.</text>
</comment>
<protein>
    <submittedName>
        <fullName evidence="2">Predicted secreted hydrolase</fullName>
    </submittedName>
</protein>
<accession>A0A146GB88</accession>
<keyword evidence="2" id="KW-0378">Hydrolase</keyword>
<gene>
    <name evidence="2" type="ORF">TSACC_22268</name>
</gene>
<dbReference type="InterPro" id="IPR010791">
    <property type="entry name" value="AttH_dom"/>
</dbReference>
<dbReference type="PANTHER" id="PTHR38591:SF1">
    <property type="entry name" value="BLL1000 PROTEIN"/>
    <property type="match status" value="1"/>
</dbReference>
<dbReference type="PANTHER" id="PTHR38591">
    <property type="entry name" value="HYDROLASE"/>
    <property type="match status" value="1"/>
</dbReference>
<sequence>MTRIILLLFASLAVACGEWKLALPGWEYQFPRDHGNHPGFKTEWWYFTGNVSTADGREFGYQLTFFRQGVSPDDSKAESRFVTRDLKLAHFALSDLKTPRFSFSQKLARGAYGEAGFDEGDSVAWIDGWRCERSGEGFRIQAEKGDVSIDLTLLPQKPPVIHGKDGVSQKAEGAGRASHYYSFTRLKTTGQITSGGKTYPVTGLSWFDHEWATNQLGADQEGWDWFSVQFDDNTELMLFQLRLKKGGRDPYSGGTWVAADGKGEAIPDSDFSLTPVRWWQAPKSAARYPVEWRLEIPGRNFVATVRAATENQELNLDPIRYWEGAIRVSGERDGKPILGRGYLEMTGYASKVVGMQEEK</sequence>
<dbReference type="Proteomes" id="UP000076023">
    <property type="component" value="Unassembled WGS sequence"/>
</dbReference>
<dbReference type="InParanoid" id="A0A146GB88"/>
<dbReference type="GO" id="GO:0016787">
    <property type="term" value="F:hydrolase activity"/>
    <property type="evidence" value="ECO:0007669"/>
    <property type="project" value="UniProtKB-KW"/>
</dbReference>
<dbReference type="RefSeq" id="WP_075079534.1">
    <property type="nucleotide sequence ID" value="NZ_BDCO01000002.1"/>
</dbReference>
<keyword evidence="3" id="KW-1185">Reference proteome</keyword>
<dbReference type="EMBL" id="BDCO01000002">
    <property type="protein sequence ID" value="GAT33848.1"/>
    <property type="molecule type" value="Genomic_DNA"/>
</dbReference>
<evidence type="ECO:0000313" key="2">
    <source>
        <dbReference type="EMBL" id="GAT33848.1"/>
    </source>
</evidence>
<organism evidence="2 3">
    <name type="scientific">Terrimicrobium sacchariphilum</name>
    <dbReference type="NCBI Taxonomy" id="690879"/>
    <lineage>
        <taxon>Bacteria</taxon>
        <taxon>Pseudomonadati</taxon>
        <taxon>Verrucomicrobiota</taxon>
        <taxon>Terrimicrobiia</taxon>
        <taxon>Terrimicrobiales</taxon>
        <taxon>Terrimicrobiaceae</taxon>
        <taxon>Terrimicrobium</taxon>
    </lineage>
</organism>
<dbReference type="SUPFAM" id="SSF159245">
    <property type="entry name" value="AttH-like"/>
    <property type="match status" value="1"/>
</dbReference>
<dbReference type="AlphaFoldDB" id="A0A146GB88"/>
<dbReference type="Gene3D" id="2.40.370.10">
    <property type="entry name" value="AttH-like domain"/>
    <property type="match status" value="2"/>
</dbReference>
<reference evidence="3" key="1">
    <citation type="journal article" date="2017" name="Genome Announc.">
        <title>Draft Genome Sequence of Terrimicrobium sacchariphilum NM-5T, a Facultative Anaerobic Soil Bacterium of the Class Spartobacteria.</title>
        <authorList>
            <person name="Qiu Y.L."/>
            <person name="Tourlousse D.M."/>
            <person name="Matsuura N."/>
            <person name="Ohashi A."/>
            <person name="Sekiguchi Y."/>
        </authorList>
    </citation>
    <scope>NUCLEOTIDE SEQUENCE [LARGE SCALE GENOMIC DNA]</scope>
    <source>
        <strain evidence="3">NM-5</strain>
    </source>
</reference>
<dbReference type="Pfam" id="PF07143">
    <property type="entry name" value="CrtC"/>
    <property type="match status" value="1"/>
</dbReference>
<evidence type="ECO:0000313" key="3">
    <source>
        <dbReference type="Proteomes" id="UP000076023"/>
    </source>
</evidence>
<name>A0A146GB88_TERSA</name>
<feature type="domain" description="AttH" evidence="1">
    <location>
        <begin position="42"/>
        <end position="212"/>
    </location>
</feature>
<dbReference type="Pfam" id="PF17186">
    <property type="entry name" value="Lipocalin_9"/>
    <property type="match status" value="1"/>
</dbReference>
<proteinExistence type="predicted"/>
<dbReference type="STRING" id="690879.TSACC_22268"/>
<evidence type="ECO:0000259" key="1">
    <source>
        <dbReference type="Pfam" id="PF07143"/>
    </source>
</evidence>
<dbReference type="PROSITE" id="PS51257">
    <property type="entry name" value="PROKAR_LIPOPROTEIN"/>
    <property type="match status" value="1"/>
</dbReference>
<dbReference type="OrthoDB" id="9770826at2"/>